<accession>A0A1F7ULH4</accession>
<dbReference type="Proteomes" id="UP000176603">
    <property type="component" value="Unassembled WGS sequence"/>
</dbReference>
<evidence type="ECO:0000313" key="1">
    <source>
        <dbReference type="EMBL" id="OGL79132.1"/>
    </source>
</evidence>
<evidence type="ECO:0000313" key="2">
    <source>
        <dbReference type="Proteomes" id="UP000176603"/>
    </source>
</evidence>
<proteinExistence type="predicted"/>
<dbReference type="AlphaFoldDB" id="A0A1F7ULH4"/>
<dbReference type="STRING" id="1802399.A3E39_04180"/>
<dbReference type="EMBL" id="MGEH01000017">
    <property type="protein sequence ID" value="OGL79132.1"/>
    <property type="molecule type" value="Genomic_DNA"/>
</dbReference>
<reference evidence="1 2" key="1">
    <citation type="journal article" date="2016" name="Nat. Commun.">
        <title>Thousands of microbial genomes shed light on interconnected biogeochemical processes in an aquifer system.</title>
        <authorList>
            <person name="Anantharaman K."/>
            <person name="Brown C.T."/>
            <person name="Hug L.A."/>
            <person name="Sharon I."/>
            <person name="Castelle C.J."/>
            <person name="Probst A.J."/>
            <person name="Thomas B.C."/>
            <person name="Singh A."/>
            <person name="Wilkins M.J."/>
            <person name="Karaoz U."/>
            <person name="Brodie E.L."/>
            <person name="Williams K.H."/>
            <person name="Hubbard S.S."/>
            <person name="Banfield J.F."/>
        </authorList>
    </citation>
    <scope>NUCLEOTIDE SEQUENCE [LARGE SCALE GENOMIC DNA]</scope>
</reference>
<organism evidence="1 2">
    <name type="scientific">Candidatus Uhrbacteria bacterium RIFCSPHIGHO2_12_FULL_60_25</name>
    <dbReference type="NCBI Taxonomy" id="1802399"/>
    <lineage>
        <taxon>Bacteria</taxon>
        <taxon>Candidatus Uhriibacteriota</taxon>
    </lineage>
</organism>
<name>A0A1F7ULH4_9BACT</name>
<sequence>MFPFPHGSHIGDHMKIHVAISLPEVSKALTLVVKAFGHAATTTDEADIVLSDDPDACRQALRAGKQAIQFIAWKHPPPTVLAPPDDVAPRFRVYQVVEWIKGIPVAEEMYEYLKSLPTE</sequence>
<protein>
    <submittedName>
        <fullName evidence="1">Uncharacterized protein</fullName>
    </submittedName>
</protein>
<comment type="caution">
    <text evidence="1">The sequence shown here is derived from an EMBL/GenBank/DDBJ whole genome shotgun (WGS) entry which is preliminary data.</text>
</comment>
<gene>
    <name evidence="1" type="ORF">A3E39_04180</name>
</gene>